<name>A0A9D1TCM2_9FIRM</name>
<dbReference type="Proteomes" id="UP000886884">
    <property type="component" value="Unassembled WGS sequence"/>
</dbReference>
<evidence type="ECO:0000256" key="1">
    <source>
        <dbReference type="SAM" id="MobiDB-lite"/>
    </source>
</evidence>
<organism evidence="3 4">
    <name type="scientific">Candidatus Ornithocaccomicrobium faecavium</name>
    <dbReference type="NCBI Taxonomy" id="2840890"/>
    <lineage>
        <taxon>Bacteria</taxon>
        <taxon>Bacillati</taxon>
        <taxon>Bacillota</taxon>
        <taxon>Clostridia</taxon>
        <taxon>Candidatus Ornithocaccomicrobium</taxon>
    </lineage>
</organism>
<sequence length="31" mass="3356">METQKICQSCGMPMKEEDFGTNAGGGANQEY</sequence>
<feature type="compositionally biased region" description="Gly residues" evidence="1">
    <location>
        <begin position="22"/>
        <end position="31"/>
    </location>
</feature>
<feature type="non-terminal residue" evidence="3">
    <location>
        <position position="31"/>
    </location>
</feature>
<gene>
    <name evidence="3" type="ORF">IAA64_02980</name>
</gene>
<dbReference type="EMBL" id="DVOT01000055">
    <property type="protein sequence ID" value="HIV26907.1"/>
    <property type="molecule type" value="Genomic_DNA"/>
</dbReference>
<feature type="region of interest" description="Disordered" evidence="1">
    <location>
        <begin position="1"/>
        <end position="31"/>
    </location>
</feature>
<dbReference type="InterPro" id="IPR025868">
    <property type="entry name" value="Zn_ribbon_dom_put"/>
</dbReference>
<reference evidence="3" key="1">
    <citation type="submission" date="2020-10" db="EMBL/GenBank/DDBJ databases">
        <authorList>
            <person name="Gilroy R."/>
        </authorList>
    </citation>
    <scope>NUCLEOTIDE SEQUENCE</scope>
    <source>
        <strain evidence="3">CHK183-6373</strain>
    </source>
</reference>
<dbReference type="Pfam" id="PF12674">
    <property type="entry name" value="Zn_ribbon_2"/>
    <property type="match status" value="1"/>
</dbReference>
<protein>
    <submittedName>
        <fullName evidence="3">Transcriptional regulator</fullName>
    </submittedName>
</protein>
<proteinExistence type="predicted"/>
<evidence type="ECO:0000259" key="2">
    <source>
        <dbReference type="Pfam" id="PF12674"/>
    </source>
</evidence>
<dbReference type="AlphaFoldDB" id="A0A9D1TCM2"/>
<accession>A0A9D1TCM2</accession>
<evidence type="ECO:0000313" key="4">
    <source>
        <dbReference type="Proteomes" id="UP000886884"/>
    </source>
</evidence>
<feature type="domain" description="Putative zinc ribbon" evidence="2">
    <location>
        <begin position="6"/>
        <end position="31"/>
    </location>
</feature>
<evidence type="ECO:0000313" key="3">
    <source>
        <dbReference type="EMBL" id="HIV26907.1"/>
    </source>
</evidence>
<reference evidence="3" key="2">
    <citation type="journal article" date="2021" name="PeerJ">
        <title>Extensive microbial diversity within the chicken gut microbiome revealed by metagenomics and culture.</title>
        <authorList>
            <person name="Gilroy R."/>
            <person name="Ravi A."/>
            <person name="Getino M."/>
            <person name="Pursley I."/>
            <person name="Horton D.L."/>
            <person name="Alikhan N.F."/>
            <person name="Baker D."/>
            <person name="Gharbi K."/>
            <person name="Hall N."/>
            <person name="Watson M."/>
            <person name="Adriaenssens E.M."/>
            <person name="Foster-Nyarko E."/>
            <person name="Jarju S."/>
            <person name="Secka A."/>
            <person name="Antonio M."/>
            <person name="Oren A."/>
            <person name="Chaudhuri R.R."/>
            <person name="La Ragione R."/>
            <person name="Hildebrand F."/>
            <person name="Pallen M.J."/>
        </authorList>
    </citation>
    <scope>NUCLEOTIDE SEQUENCE</scope>
    <source>
        <strain evidence="3">CHK183-6373</strain>
    </source>
</reference>
<comment type="caution">
    <text evidence="3">The sequence shown here is derived from an EMBL/GenBank/DDBJ whole genome shotgun (WGS) entry which is preliminary data.</text>
</comment>